<evidence type="ECO:0000313" key="1">
    <source>
        <dbReference type="EMBL" id="KAF9491154.1"/>
    </source>
</evidence>
<proteinExistence type="predicted"/>
<dbReference type="Proteomes" id="UP000807025">
    <property type="component" value="Unassembled WGS sequence"/>
</dbReference>
<dbReference type="EMBL" id="MU154625">
    <property type="protein sequence ID" value="KAF9491154.1"/>
    <property type="molecule type" value="Genomic_DNA"/>
</dbReference>
<dbReference type="AlphaFoldDB" id="A0A9P6DBW7"/>
<evidence type="ECO:0000313" key="2">
    <source>
        <dbReference type="Proteomes" id="UP000807025"/>
    </source>
</evidence>
<keyword evidence="2" id="KW-1185">Reference proteome</keyword>
<name>A0A9P6DBW7_PLEER</name>
<organism evidence="1 2">
    <name type="scientific">Pleurotus eryngii</name>
    <name type="common">Boletus of the steppes</name>
    <dbReference type="NCBI Taxonomy" id="5323"/>
    <lineage>
        <taxon>Eukaryota</taxon>
        <taxon>Fungi</taxon>
        <taxon>Dikarya</taxon>
        <taxon>Basidiomycota</taxon>
        <taxon>Agaricomycotina</taxon>
        <taxon>Agaricomycetes</taxon>
        <taxon>Agaricomycetidae</taxon>
        <taxon>Agaricales</taxon>
        <taxon>Pleurotineae</taxon>
        <taxon>Pleurotaceae</taxon>
        <taxon>Pleurotus</taxon>
    </lineage>
</organism>
<sequence>MSFRFVILQHSTLSWARGMQPCPYKTACPDSRRHVRSKAPARMRSSHRQAIYKYRRPRIWAHGLGTVNLNGGEQPGIPYPLLYRSKGLRAAAYPAIRASKSSSDIR</sequence>
<gene>
    <name evidence="1" type="ORF">BDN71DRAFT_1453367</name>
</gene>
<comment type="caution">
    <text evidence="1">The sequence shown here is derived from an EMBL/GenBank/DDBJ whole genome shotgun (WGS) entry which is preliminary data.</text>
</comment>
<accession>A0A9P6DBW7</accession>
<reference evidence="1" key="1">
    <citation type="submission" date="2020-11" db="EMBL/GenBank/DDBJ databases">
        <authorList>
            <consortium name="DOE Joint Genome Institute"/>
            <person name="Ahrendt S."/>
            <person name="Riley R."/>
            <person name="Andreopoulos W."/>
            <person name="Labutti K."/>
            <person name="Pangilinan J."/>
            <person name="Ruiz-Duenas F.J."/>
            <person name="Barrasa J.M."/>
            <person name="Sanchez-Garcia M."/>
            <person name="Camarero S."/>
            <person name="Miyauchi S."/>
            <person name="Serrano A."/>
            <person name="Linde D."/>
            <person name="Babiker R."/>
            <person name="Drula E."/>
            <person name="Ayuso-Fernandez I."/>
            <person name="Pacheco R."/>
            <person name="Padilla G."/>
            <person name="Ferreira P."/>
            <person name="Barriuso J."/>
            <person name="Kellner H."/>
            <person name="Castanera R."/>
            <person name="Alfaro M."/>
            <person name="Ramirez L."/>
            <person name="Pisabarro A.G."/>
            <person name="Kuo A."/>
            <person name="Tritt A."/>
            <person name="Lipzen A."/>
            <person name="He G."/>
            <person name="Yan M."/>
            <person name="Ng V."/>
            <person name="Cullen D."/>
            <person name="Martin F."/>
            <person name="Rosso M.-N."/>
            <person name="Henrissat B."/>
            <person name="Hibbett D."/>
            <person name="Martinez A.T."/>
            <person name="Grigoriev I.V."/>
        </authorList>
    </citation>
    <scope>NUCLEOTIDE SEQUENCE</scope>
    <source>
        <strain evidence="1">ATCC 90797</strain>
    </source>
</reference>
<protein>
    <submittedName>
        <fullName evidence="1">Uncharacterized protein</fullName>
    </submittedName>
</protein>